<dbReference type="RefSeq" id="WP_072817105.1">
    <property type="nucleotide sequence ID" value="NZ_LT670849.1"/>
</dbReference>
<accession>A0A1M7T9X2</accession>
<name>A0A1M7T9X2_9BRAD</name>
<dbReference type="EMBL" id="LT670849">
    <property type="protein sequence ID" value="SHN67506.1"/>
    <property type="molecule type" value="Genomic_DNA"/>
</dbReference>
<dbReference type="Proteomes" id="UP000184096">
    <property type="component" value="Chromosome I"/>
</dbReference>
<evidence type="ECO:0000313" key="3">
    <source>
        <dbReference type="Proteomes" id="UP000184096"/>
    </source>
</evidence>
<sequence>MKSYSIVRIGDDYVVQADEQSILKVGSRRRAAQLVTDAAELLNAQLQPAAEPEPADTEPAPPVKVPAPH</sequence>
<protein>
    <submittedName>
        <fullName evidence="2">Uncharacterized protein</fullName>
    </submittedName>
</protein>
<evidence type="ECO:0000256" key="1">
    <source>
        <dbReference type="SAM" id="MobiDB-lite"/>
    </source>
</evidence>
<evidence type="ECO:0000313" key="2">
    <source>
        <dbReference type="EMBL" id="SHN67506.1"/>
    </source>
</evidence>
<dbReference type="OrthoDB" id="8248787at2"/>
<feature type="compositionally biased region" description="Pro residues" evidence="1">
    <location>
        <begin position="59"/>
        <end position="69"/>
    </location>
</feature>
<organism evidence="2 3">
    <name type="scientific">Bradyrhizobium erythrophlei</name>
    <dbReference type="NCBI Taxonomy" id="1437360"/>
    <lineage>
        <taxon>Bacteria</taxon>
        <taxon>Pseudomonadati</taxon>
        <taxon>Pseudomonadota</taxon>
        <taxon>Alphaproteobacteria</taxon>
        <taxon>Hyphomicrobiales</taxon>
        <taxon>Nitrobacteraceae</taxon>
        <taxon>Bradyrhizobium</taxon>
    </lineage>
</organism>
<gene>
    <name evidence="2" type="ORF">SAMN05444170_1204</name>
</gene>
<dbReference type="AlphaFoldDB" id="A0A1M7T9X2"/>
<proteinExistence type="predicted"/>
<keyword evidence="3" id="KW-1185">Reference proteome</keyword>
<reference evidence="3" key="1">
    <citation type="submission" date="2016-11" db="EMBL/GenBank/DDBJ databases">
        <authorList>
            <person name="Varghese N."/>
            <person name="Submissions S."/>
        </authorList>
    </citation>
    <scope>NUCLEOTIDE SEQUENCE [LARGE SCALE GENOMIC DNA]</scope>
    <source>
        <strain evidence="3">GAS401</strain>
    </source>
</reference>
<feature type="region of interest" description="Disordered" evidence="1">
    <location>
        <begin position="46"/>
        <end position="69"/>
    </location>
</feature>